<dbReference type="OMA" id="AINHEPR"/>
<dbReference type="InterPro" id="IPR031915">
    <property type="entry name" value="Clr2_N"/>
</dbReference>
<dbReference type="GO" id="GO:0030466">
    <property type="term" value="P:silent mating-type cassette heterochromatin formation"/>
    <property type="evidence" value="ECO:0007669"/>
    <property type="project" value="TreeGrafter"/>
</dbReference>
<proteinExistence type="predicted"/>
<dbReference type="Proteomes" id="UP000007148">
    <property type="component" value="Unassembled WGS sequence"/>
</dbReference>
<evidence type="ECO:0000259" key="2">
    <source>
        <dbReference type="Pfam" id="PF16761"/>
    </source>
</evidence>
<dbReference type="InterPro" id="IPR038986">
    <property type="entry name" value="Clr2"/>
</dbReference>
<name>G4TBQ8_SERID</name>
<feature type="region of interest" description="Disordered" evidence="1">
    <location>
        <begin position="179"/>
        <end position="222"/>
    </location>
</feature>
<dbReference type="AlphaFoldDB" id="G4TBQ8"/>
<dbReference type="PANTHER" id="PTHR38046:SF1">
    <property type="entry name" value="CRYPTIC LOCI REGULATOR 2"/>
    <property type="match status" value="1"/>
</dbReference>
<keyword evidence="4" id="KW-1185">Reference proteome</keyword>
<dbReference type="GO" id="GO:0033553">
    <property type="term" value="C:rDNA heterochromatin"/>
    <property type="evidence" value="ECO:0007669"/>
    <property type="project" value="TreeGrafter"/>
</dbReference>
<protein>
    <recommendedName>
        <fullName evidence="2">Cryptic loci regulator 2 N-terminal domain-containing protein</fullName>
    </recommendedName>
</protein>
<feature type="domain" description="Cryptic loci regulator 2 N-terminal" evidence="2">
    <location>
        <begin position="59"/>
        <end position="106"/>
    </location>
</feature>
<dbReference type="InParanoid" id="G4TBQ8"/>
<comment type="caution">
    <text evidence="3">The sequence shown here is derived from an EMBL/GenBank/DDBJ whole genome shotgun (WGS) entry which is preliminary data.</text>
</comment>
<dbReference type="PANTHER" id="PTHR38046">
    <property type="entry name" value="CRYPTIC LOCI REGULATOR 2"/>
    <property type="match status" value="1"/>
</dbReference>
<reference evidence="3 4" key="1">
    <citation type="journal article" date="2011" name="PLoS Pathog.">
        <title>Endophytic Life Strategies Decoded by Genome and Transcriptome Analyses of the Mutualistic Root Symbiont Piriformospora indica.</title>
        <authorList>
            <person name="Zuccaro A."/>
            <person name="Lahrmann U."/>
            <person name="Guldener U."/>
            <person name="Langen G."/>
            <person name="Pfiffi S."/>
            <person name="Biedenkopf D."/>
            <person name="Wong P."/>
            <person name="Samans B."/>
            <person name="Grimm C."/>
            <person name="Basiewicz M."/>
            <person name="Murat C."/>
            <person name="Martin F."/>
            <person name="Kogel K.H."/>
        </authorList>
    </citation>
    <scope>NUCLEOTIDE SEQUENCE [LARGE SCALE GENOMIC DNA]</scope>
    <source>
        <strain evidence="3 4">DSM 11827</strain>
    </source>
</reference>
<organism evidence="3 4">
    <name type="scientific">Serendipita indica (strain DSM 11827)</name>
    <name type="common">Root endophyte fungus</name>
    <name type="synonym">Piriformospora indica</name>
    <dbReference type="NCBI Taxonomy" id="1109443"/>
    <lineage>
        <taxon>Eukaryota</taxon>
        <taxon>Fungi</taxon>
        <taxon>Dikarya</taxon>
        <taxon>Basidiomycota</taxon>
        <taxon>Agaricomycotina</taxon>
        <taxon>Agaricomycetes</taxon>
        <taxon>Sebacinales</taxon>
        <taxon>Serendipitaceae</taxon>
        <taxon>Serendipita</taxon>
    </lineage>
</organism>
<dbReference type="STRING" id="1109443.G4TBQ8"/>
<feature type="region of interest" description="Disordered" evidence="1">
    <location>
        <begin position="117"/>
        <end position="162"/>
    </location>
</feature>
<accession>G4TBQ8</accession>
<gene>
    <name evidence="3" type="ORF">PIIN_02614</name>
</gene>
<dbReference type="OrthoDB" id="2421327at2759"/>
<evidence type="ECO:0000313" key="4">
    <source>
        <dbReference type="Proteomes" id="UP000007148"/>
    </source>
</evidence>
<dbReference type="HOGENOM" id="CLU_013221_1_0_1"/>
<dbReference type="GO" id="GO:0070824">
    <property type="term" value="C:SHREC complex"/>
    <property type="evidence" value="ECO:0007669"/>
    <property type="project" value="InterPro"/>
</dbReference>
<evidence type="ECO:0000256" key="1">
    <source>
        <dbReference type="SAM" id="MobiDB-lite"/>
    </source>
</evidence>
<evidence type="ECO:0000313" key="3">
    <source>
        <dbReference type="EMBL" id="CCA68751.1"/>
    </source>
</evidence>
<sequence>MSDYKPIDWPNFSDGNPAAWPSNNSGFVRCDNDATSQLWLQKLGKVIATILGYQQPQKYQMNGWPNGYAVFSTVREDSTRSDHYLYGGNRKYRSAAEFQAHAVWLFFAGKPPTNYEELLPKSSPRTPKPSALKAGSSQSPLKRPRSPEIARSIDSQPELKKIGGPSLKKISFIEMSSSSTLGTGLSSQTVIPTNTSSASDFSKDDSPDEDRQTRRLLSIQKRPSEPVRMFPTREQLHKPSRTFRIGELVWCAVDPPLRGTIPGAVIDQWPGLIEDNRVQKEIRGNVVTERRLYHVKLLAITDTFVLPPEMVIPYRLSSAPESLIEVLRTVRPPMDLRTAQSLYHFRHNIAYSRTQYPDHSRGEPPSDQFLQASGFYALASQTAAHLALCWGLAHPAEINDHDTDSSSLQLFSALWWGAELIYIEEMVVLRFSRGVIGNHGAVAGLFPSRNDSDNSAVLLRIRLIERDGRKCMLTGSLYELVSDTSIHTPTPSDLTPIQPPPSGMMWRNLLPAKLEVRVEVVLVACRYYPDRFEFGRESMRISAHSAPVLNGLRAGSSLNTFPLEFAATRSGMARHSHTAAQKELLAFYNEEMSE</sequence>
<feature type="compositionally biased region" description="Polar residues" evidence="1">
    <location>
        <begin position="188"/>
        <end position="200"/>
    </location>
</feature>
<dbReference type="EMBL" id="CAFZ01000039">
    <property type="protein sequence ID" value="CCA68751.1"/>
    <property type="molecule type" value="Genomic_DNA"/>
</dbReference>
<dbReference type="GO" id="GO:0031934">
    <property type="term" value="C:mating-type region heterochromatin"/>
    <property type="evidence" value="ECO:0007669"/>
    <property type="project" value="TreeGrafter"/>
</dbReference>
<feature type="compositionally biased region" description="Basic and acidic residues" evidence="1">
    <location>
        <begin position="201"/>
        <end position="213"/>
    </location>
</feature>
<dbReference type="Pfam" id="PF16761">
    <property type="entry name" value="Clr2_transil"/>
    <property type="match status" value="1"/>
</dbReference>